<dbReference type="InterPro" id="IPR007111">
    <property type="entry name" value="NACHT_NTPase"/>
</dbReference>
<dbReference type="Pfam" id="PF00400">
    <property type="entry name" value="WD40"/>
    <property type="match status" value="8"/>
</dbReference>
<feature type="repeat" description="WD" evidence="3">
    <location>
        <begin position="1048"/>
        <end position="1078"/>
    </location>
</feature>
<dbReference type="InterPro" id="IPR011047">
    <property type="entry name" value="Quinoprotein_ADH-like_sf"/>
</dbReference>
<sequence>METVGVAVGIVGLAGLFNSAVECFEYVQLGRSFGTNFQTSLLKLDHARLRLSRWGESVGLSGDLKNVRSLEAAGVKQEDIEKAEEVLGQILDLFDDVEKRSAKFKHRKRADDPDLAALEVKANMDSVGQSLHEKMRKLCIKRQNKSTLAQKSKWALYEERYFKRLIEDIKDLVDTLPDFLPAVKQEQRKLCEDEVREIGEEGLPVLREIVRSQDKELEAAISAAIGAADSKHGATFHTNNTHSQPNNFTSHDSKIGIMGPVEWYGDMHIQQSQDPLRNWNAIDAPIYSSAHQHEPRCLEDTRIDLLNEIDDWADRQDDRCIFWLSGLAGTGKSTIARTVAHKYDEEKNRLAASFFFSRGGSEDVRYAKKFATSLAVQLMHNVEASKQLIKKALNSKDIATISLEKQWRHLILGPLSELSDDSCPASLVLVVDALDECENEKDIGLIVRLLAEAKSLTKVRLRILLTSRPEAPIQSQFNRLQENDKFVPYEVVLHDIPPLAVNQDIDLFLRHEFECYRQGEGIEEDWPKAKAIDGLVQKASGLFIWAATAFRFICEGTDVDGRLHMLLEGGRHKSSPEAHLDSIYTTVLQASVPENYSAQERKKYYKDLRTLLGGMVTLLSPLSADALFKVLRLQKMYAGRVLKRLNAIIAIPKDNAQLLRLHHPSFRDFLLSGDRCSDTNFLVDEQEAHRDLAIKCLQLMSSSLQQGACGIDKVCTLVTEDEGAEFKPALPSELQYACHYWIEHFVRGGAKLHDGDEVHGFLQEHFLHWLEALCWMGKLSQGIHAIGSLSESMTRTNECREICEFVRDMKRFTLYSRAAIEKAPLQVYCSALVFAPSGSIVKKQFADKIPGWIKRLPQVDSRWGALLQTLKEHSSTGNTVAFSPNSKILASASSDINLWDVDTGAILHTLENHSFGIRFSPNGKMLVSSSYDKSVKLWDVYTGQLLWTFSDGWTDDVAFSPDSRMLAFISHQINSVKSATVELWNLSTFKRERTFACASDRAGAVTFSPEGTAFALVFDSYSKTASVLNVQTGKVMRTVESYGKAKAALSPNGNILASVSREGTVKLWDATTGAMLQVLNDNGGGVTQLIFSPDGTVLASASYDNTLRLWEVHTGEPLQTCVGYSPFRETLVFSSDAKSLGFISSKTVKLWKTETAVLHSLMGHSDEVVALAFSPNGKMLASISAGGTVKLWDAGTETVVQTTKQDLGGVKSMAFSPDGKVLASVSGDKLLTIKLWDVSSGSEREMIESYSSPVLGWALSPDGTMLACTSQNWESGYYVIGIWNFDTKKKPQRLKGHSDVILKVAFSPDSRWLASASRDGEVKLWDLGKGRGALCFKSHSRSITAVGFSPNGALLAIGLDQRDLALFDICQGKIRVTLSGHSSNVMTEAFSSDVMAAAFSPDGSMIASISWDETVELWDVSTGDLLQTLRSLPSECHATAVSSDGEVLAIASRKGTVQLWDEKLWHENMGEMPQKHSADATLSRLLYSDNPVFLHTNFGSASTGFSFSALSPKLKSPPEIFVSEQWVYYRGSRVLWLPPEYRANCVAVYDDIVALGRDFGLVSLLEISDNL</sequence>
<dbReference type="InterPro" id="IPR015943">
    <property type="entry name" value="WD40/YVTN_repeat-like_dom_sf"/>
</dbReference>
<dbReference type="Gene3D" id="3.40.50.300">
    <property type="entry name" value="P-loop containing nucleotide triphosphate hydrolases"/>
    <property type="match status" value="1"/>
</dbReference>
<dbReference type="Pfam" id="PF24883">
    <property type="entry name" value="NPHP3_N"/>
    <property type="match status" value="1"/>
</dbReference>
<dbReference type="SUPFAM" id="SSF50998">
    <property type="entry name" value="Quinoprotein alcohol dehydrogenase-like"/>
    <property type="match status" value="1"/>
</dbReference>
<reference evidence="5" key="1">
    <citation type="submission" date="2021-12" db="EMBL/GenBank/DDBJ databases">
        <title>Curvularia clavata genome.</title>
        <authorList>
            <person name="Cao Y."/>
        </authorList>
    </citation>
    <scope>NUCLEOTIDE SEQUENCE</scope>
    <source>
        <strain evidence="5">Yc1106</strain>
    </source>
</reference>
<evidence type="ECO:0000259" key="4">
    <source>
        <dbReference type="PROSITE" id="PS50837"/>
    </source>
</evidence>
<accession>A0A9Q9DS49</accession>
<dbReference type="PROSITE" id="PS50837">
    <property type="entry name" value="NACHT"/>
    <property type="match status" value="1"/>
</dbReference>
<evidence type="ECO:0000313" key="6">
    <source>
        <dbReference type="Proteomes" id="UP001056012"/>
    </source>
</evidence>
<keyword evidence="2" id="KW-0677">Repeat</keyword>
<dbReference type="VEuPathDB" id="FungiDB:yc1106_03964"/>
<dbReference type="InterPro" id="IPR056884">
    <property type="entry name" value="NPHP3-like_N"/>
</dbReference>
<dbReference type="SUPFAM" id="SSF52540">
    <property type="entry name" value="P-loop containing nucleoside triphosphate hydrolases"/>
    <property type="match status" value="1"/>
</dbReference>
<organism evidence="5 6">
    <name type="scientific">Curvularia clavata</name>
    <dbReference type="NCBI Taxonomy" id="95742"/>
    <lineage>
        <taxon>Eukaryota</taxon>
        <taxon>Fungi</taxon>
        <taxon>Dikarya</taxon>
        <taxon>Ascomycota</taxon>
        <taxon>Pezizomycotina</taxon>
        <taxon>Dothideomycetes</taxon>
        <taxon>Pleosporomycetidae</taxon>
        <taxon>Pleosporales</taxon>
        <taxon>Pleosporineae</taxon>
        <taxon>Pleosporaceae</taxon>
        <taxon>Curvularia</taxon>
    </lineage>
</organism>
<dbReference type="InterPro" id="IPR038305">
    <property type="entry name" value="HeLo_sf"/>
</dbReference>
<dbReference type="CDD" id="cd00200">
    <property type="entry name" value="WD40"/>
    <property type="match status" value="2"/>
</dbReference>
<dbReference type="PANTHER" id="PTHR19848">
    <property type="entry name" value="WD40 REPEAT PROTEIN"/>
    <property type="match status" value="1"/>
</dbReference>
<feature type="repeat" description="WD" evidence="3">
    <location>
        <begin position="1079"/>
        <end position="1120"/>
    </location>
</feature>
<feature type="repeat" description="WD" evidence="3">
    <location>
        <begin position="917"/>
        <end position="948"/>
    </location>
</feature>
<dbReference type="InterPro" id="IPR001680">
    <property type="entry name" value="WD40_rpt"/>
</dbReference>
<evidence type="ECO:0000256" key="3">
    <source>
        <dbReference type="PROSITE-ProRule" id="PRU00221"/>
    </source>
</evidence>
<keyword evidence="6" id="KW-1185">Reference proteome</keyword>
<feature type="repeat" description="WD" evidence="3">
    <location>
        <begin position="1294"/>
        <end position="1327"/>
    </location>
</feature>
<dbReference type="OrthoDB" id="674604at2759"/>
<dbReference type="PROSITE" id="PS00678">
    <property type="entry name" value="WD_REPEATS_1"/>
    <property type="match status" value="4"/>
</dbReference>
<feature type="repeat" description="WD" evidence="3">
    <location>
        <begin position="1387"/>
        <end position="1428"/>
    </location>
</feature>
<evidence type="ECO:0000313" key="5">
    <source>
        <dbReference type="EMBL" id="USP76690.1"/>
    </source>
</evidence>
<dbReference type="PROSITE" id="PS50082">
    <property type="entry name" value="WD_REPEATS_2"/>
    <property type="match status" value="8"/>
</dbReference>
<dbReference type="Proteomes" id="UP001056012">
    <property type="component" value="Chromosome 3"/>
</dbReference>
<feature type="repeat" description="WD" evidence="3">
    <location>
        <begin position="1336"/>
        <end position="1377"/>
    </location>
</feature>
<keyword evidence="1 3" id="KW-0853">WD repeat</keyword>
<dbReference type="Pfam" id="PF14479">
    <property type="entry name" value="HeLo"/>
    <property type="match status" value="1"/>
</dbReference>
<gene>
    <name evidence="5" type="ORF">yc1106_03964</name>
</gene>
<evidence type="ECO:0000256" key="1">
    <source>
        <dbReference type="ARBA" id="ARBA00022574"/>
    </source>
</evidence>
<dbReference type="InterPro" id="IPR036322">
    <property type="entry name" value="WD40_repeat_dom_sf"/>
</dbReference>
<dbReference type="SUPFAM" id="SSF50978">
    <property type="entry name" value="WD40 repeat-like"/>
    <property type="match status" value="1"/>
</dbReference>
<dbReference type="PROSITE" id="PS50294">
    <property type="entry name" value="WD_REPEATS_REGION"/>
    <property type="match status" value="5"/>
</dbReference>
<dbReference type="Gene3D" id="2.130.10.10">
    <property type="entry name" value="YVTN repeat-like/Quinoprotein amine dehydrogenase"/>
    <property type="match status" value="5"/>
</dbReference>
<feature type="repeat" description="WD" evidence="3">
    <location>
        <begin position="870"/>
        <end position="909"/>
    </location>
</feature>
<feature type="repeat" description="WD" evidence="3">
    <location>
        <begin position="1161"/>
        <end position="1202"/>
    </location>
</feature>
<name>A0A9Q9DS49_CURCL</name>
<dbReference type="PRINTS" id="PR00320">
    <property type="entry name" value="GPROTEINBRPT"/>
</dbReference>
<evidence type="ECO:0000256" key="2">
    <source>
        <dbReference type="ARBA" id="ARBA00022737"/>
    </source>
</evidence>
<feature type="domain" description="NACHT" evidence="4">
    <location>
        <begin position="320"/>
        <end position="471"/>
    </location>
</feature>
<dbReference type="InterPro" id="IPR020472">
    <property type="entry name" value="WD40_PAC1"/>
</dbReference>
<dbReference type="InterPro" id="IPR027417">
    <property type="entry name" value="P-loop_NTPase"/>
</dbReference>
<dbReference type="Gene3D" id="1.20.120.1020">
    <property type="entry name" value="Prion-inhibition and propagation, HeLo domain"/>
    <property type="match status" value="1"/>
</dbReference>
<proteinExistence type="predicted"/>
<dbReference type="EMBL" id="CP089276">
    <property type="protein sequence ID" value="USP76690.1"/>
    <property type="molecule type" value="Genomic_DNA"/>
</dbReference>
<dbReference type="SMART" id="SM00320">
    <property type="entry name" value="WD40"/>
    <property type="match status" value="13"/>
</dbReference>
<protein>
    <recommendedName>
        <fullName evidence="4">NACHT domain-containing protein</fullName>
    </recommendedName>
</protein>
<dbReference type="PANTHER" id="PTHR19848:SF8">
    <property type="entry name" value="F-BOX AND WD REPEAT DOMAIN CONTAINING 7"/>
    <property type="match status" value="1"/>
</dbReference>
<dbReference type="InterPro" id="IPR029498">
    <property type="entry name" value="HeLo_dom"/>
</dbReference>
<dbReference type="InterPro" id="IPR019775">
    <property type="entry name" value="WD40_repeat_CS"/>
</dbReference>